<reference evidence="1 2" key="1">
    <citation type="submission" date="2019-05" db="EMBL/GenBank/DDBJ databases">
        <authorList>
            <person name="Zhou X."/>
        </authorList>
    </citation>
    <scope>NUCLEOTIDE SEQUENCE [LARGE SCALE GENOMIC DNA]</scope>
    <source>
        <strain evidence="1 2">DSM 432</strain>
    </source>
</reference>
<dbReference type="GeneID" id="95775776"/>
<dbReference type="EMBL" id="VAUP01000038">
    <property type="protein sequence ID" value="TLX41241.1"/>
    <property type="molecule type" value="Genomic_DNA"/>
</dbReference>
<gene>
    <name evidence="1" type="ORF">FBQ73_20175</name>
</gene>
<dbReference type="PANTHER" id="PTHR43857">
    <property type="entry name" value="BLR7761 PROTEIN"/>
    <property type="match status" value="1"/>
</dbReference>
<dbReference type="InterPro" id="IPR035959">
    <property type="entry name" value="RutC-like_sf"/>
</dbReference>
<organism evidence="1 2">
    <name type="scientific">Xanthobacter autotrophicus</name>
    <dbReference type="NCBI Taxonomy" id="280"/>
    <lineage>
        <taxon>Bacteria</taxon>
        <taxon>Pseudomonadati</taxon>
        <taxon>Pseudomonadota</taxon>
        <taxon>Alphaproteobacteria</taxon>
        <taxon>Hyphomicrobiales</taxon>
        <taxon>Xanthobacteraceae</taxon>
        <taxon>Xanthobacter</taxon>
    </lineage>
</organism>
<protein>
    <submittedName>
        <fullName evidence="1">RidA family protein</fullName>
    </submittedName>
</protein>
<dbReference type="Proteomes" id="UP000305131">
    <property type="component" value="Unassembled WGS sequence"/>
</dbReference>
<dbReference type="RefSeq" id="WP_138401282.1">
    <property type="nucleotide sequence ID" value="NZ_JBAFVI010000003.1"/>
</dbReference>
<sequence>MPTHTRIRPFNTKQAYPEQNLDNDVCMAVRAGNTVYLRGQTAMDLDGNIIGVGDAAAQTENAMACAKVLLEEAGAKLEDVVKIVIYITDRAYREPVYRVVGAWLKGVYPVSTGLIVQGLAKPEYLMEIDIIAEIPAQRA</sequence>
<proteinExistence type="predicted"/>
<dbReference type="Pfam" id="PF01042">
    <property type="entry name" value="Ribonuc_L-PSP"/>
    <property type="match status" value="1"/>
</dbReference>
<dbReference type="AlphaFoldDB" id="A0A6C1KBQ6"/>
<accession>A0A6C1KBQ6</accession>
<dbReference type="OrthoDB" id="9803101at2"/>
<evidence type="ECO:0000313" key="2">
    <source>
        <dbReference type="Proteomes" id="UP000305131"/>
    </source>
</evidence>
<evidence type="ECO:0000313" key="1">
    <source>
        <dbReference type="EMBL" id="TLX41241.1"/>
    </source>
</evidence>
<name>A0A6C1KBQ6_XANAU</name>
<dbReference type="SUPFAM" id="SSF55298">
    <property type="entry name" value="YjgF-like"/>
    <property type="match status" value="1"/>
</dbReference>
<dbReference type="Gene3D" id="3.30.1330.40">
    <property type="entry name" value="RutC-like"/>
    <property type="match status" value="1"/>
</dbReference>
<comment type="caution">
    <text evidence="1">The sequence shown here is derived from an EMBL/GenBank/DDBJ whole genome shotgun (WGS) entry which is preliminary data.</text>
</comment>
<dbReference type="InterPro" id="IPR006175">
    <property type="entry name" value="YjgF/YER057c/UK114"/>
</dbReference>
<dbReference type="PANTHER" id="PTHR43857:SF1">
    <property type="entry name" value="YJGH FAMILY PROTEIN"/>
    <property type="match status" value="1"/>
</dbReference>